<gene>
    <name evidence="5 6" type="primary">cbiD</name>
    <name evidence="6" type="ORF">H8718_00290</name>
</gene>
<keyword evidence="2 5" id="KW-0489">Methyltransferase</keyword>
<evidence type="ECO:0000256" key="3">
    <source>
        <dbReference type="ARBA" id="ARBA00022679"/>
    </source>
</evidence>
<evidence type="ECO:0000256" key="4">
    <source>
        <dbReference type="ARBA" id="ARBA00022691"/>
    </source>
</evidence>
<evidence type="ECO:0000313" key="6">
    <source>
        <dbReference type="EMBL" id="MBC8577978.1"/>
    </source>
</evidence>
<dbReference type="Gene3D" id="3.30.2110.10">
    <property type="entry name" value="CbiD-like"/>
    <property type="match status" value="1"/>
</dbReference>
<dbReference type="EMBL" id="JACRSY010000001">
    <property type="protein sequence ID" value="MBC8577978.1"/>
    <property type="molecule type" value="Genomic_DNA"/>
</dbReference>
<accession>A0A926ECT9</accession>
<comment type="catalytic activity">
    <reaction evidence="5">
        <text>Co-precorrin-5B + S-adenosyl-L-methionine = Co-precorrin-6A + S-adenosyl-L-homocysteine</text>
        <dbReference type="Rhea" id="RHEA:26285"/>
        <dbReference type="ChEBI" id="CHEBI:57856"/>
        <dbReference type="ChEBI" id="CHEBI:59789"/>
        <dbReference type="ChEBI" id="CHEBI:60063"/>
        <dbReference type="ChEBI" id="CHEBI:60064"/>
        <dbReference type="EC" id="2.1.1.195"/>
    </reaction>
</comment>
<name>A0A926ECT9_9FIRM</name>
<comment type="function">
    <text evidence="5">Catalyzes the methylation of C-1 in cobalt-precorrin-5B to form cobalt-precorrin-6A.</text>
</comment>
<dbReference type="GO" id="GO:0019251">
    <property type="term" value="P:anaerobic cobalamin biosynthetic process"/>
    <property type="evidence" value="ECO:0007669"/>
    <property type="project" value="UniProtKB-UniRule"/>
</dbReference>
<dbReference type="PIRSF" id="PIRSF026782">
    <property type="entry name" value="CbiD"/>
    <property type="match status" value="1"/>
</dbReference>
<dbReference type="EC" id="2.1.1.195" evidence="5"/>
<dbReference type="SUPFAM" id="SSF111342">
    <property type="entry name" value="CbiD-like"/>
    <property type="match status" value="1"/>
</dbReference>
<comment type="caution">
    <text evidence="6">The sequence shown here is derived from an EMBL/GenBank/DDBJ whole genome shotgun (WGS) entry which is preliminary data.</text>
</comment>
<dbReference type="GO" id="GO:0008168">
    <property type="term" value="F:methyltransferase activity"/>
    <property type="evidence" value="ECO:0007669"/>
    <property type="project" value="UniProtKB-UniRule"/>
</dbReference>
<keyword evidence="7" id="KW-1185">Reference proteome</keyword>
<keyword evidence="4 5" id="KW-0949">S-adenosyl-L-methionine</keyword>
<protein>
    <recommendedName>
        <fullName evidence="5">Cobalt-precorrin-5B C(1)-methyltransferase</fullName>
        <ecNumber evidence="5">2.1.1.195</ecNumber>
    </recommendedName>
    <alternativeName>
        <fullName evidence="5">Cobalt-precorrin-6A synthase</fullName>
    </alternativeName>
</protein>
<comment type="pathway">
    <text evidence="5">Cofactor biosynthesis; adenosylcobalamin biosynthesis; cob(II)yrinate a,c-diamide from sirohydrochlorin (anaerobic route): step 6/10.</text>
</comment>
<dbReference type="Proteomes" id="UP000655830">
    <property type="component" value="Unassembled WGS sequence"/>
</dbReference>
<comment type="similarity">
    <text evidence="5">Belongs to the CbiD family.</text>
</comment>
<dbReference type="InterPro" id="IPR002748">
    <property type="entry name" value="CbiD"/>
</dbReference>
<dbReference type="HAMAP" id="MF_00787">
    <property type="entry name" value="CbiD"/>
    <property type="match status" value="1"/>
</dbReference>
<dbReference type="PANTHER" id="PTHR35863:SF1">
    <property type="entry name" value="COBALT-PRECORRIN-5B C(1)-METHYLTRANSFERASE"/>
    <property type="match status" value="1"/>
</dbReference>
<evidence type="ECO:0000313" key="7">
    <source>
        <dbReference type="Proteomes" id="UP000655830"/>
    </source>
</evidence>
<dbReference type="Pfam" id="PF01888">
    <property type="entry name" value="CbiD"/>
    <property type="match status" value="1"/>
</dbReference>
<dbReference type="PANTHER" id="PTHR35863">
    <property type="entry name" value="COBALT-PRECORRIN-5B C(1)-METHYLTRANSFERASE"/>
    <property type="match status" value="1"/>
</dbReference>
<reference evidence="6" key="1">
    <citation type="submission" date="2020-08" db="EMBL/GenBank/DDBJ databases">
        <title>Genome public.</title>
        <authorList>
            <person name="Liu C."/>
            <person name="Sun Q."/>
        </authorList>
    </citation>
    <scope>NUCLEOTIDE SEQUENCE</scope>
    <source>
        <strain evidence="6">NSJ-12</strain>
    </source>
</reference>
<dbReference type="GO" id="GO:0032259">
    <property type="term" value="P:methylation"/>
    <property type="evidence" value="ECO:0007669"/>
    <property type="project" value="UniProtKB-KW"/>
</dbReference>
<dbReference type="InterPro" id="IPR036074">
    <property type="entry name" value="CbiD_sf"/>
</dbReference>
<dbReference type="RefSeq" id="WP_249331098.1">
    <property type="nucleotide sequence ID" value="NZ_JACRSY010000001.1"/>
</dbReference>
<proteinExistence type="inferred from homology"/>
<evidence type="ECO:0000256" key="1">
    <source>
        <dbReference type="ARBA" id="ARBA00022573"/>
    </source>
</evidence>
<sequence>MDTYVVKGQQVLRYGYTTGSCAAASAKAATRMLLMNEEVSEVKLITPKGITLSLEVCDIERSQDAVSCAVVKDAGDDPDVTHGMKIYASVRRCKGAGVHIDGGIGIGRVTMRGLACPVGSAAINPVPYKMIGEEVKKVCDEVSYSGGIEVIIYAPEGEEVAKKTFNPRLGIVGGISILGTSGIVEPMSEAALIDTIKAELDVQYAAGKKCILICPGNYGADFARDKFGLDLNKAVKYSNYLGEALDYIAYLGFEKVLVVGHSGKLVKVAAGVMNTHSRYADGRLEVLAAHGALCGCKANIIKRIMESVTTEEALRHLKEAGSFESTMQSVMNKIKMHIDFRVQHKVNVQIIMFSNEMGVISKTDKALEILKDYQMEE</sequence>
<evidence type="ECO:0000256" key="2">
    <source>
        <dbReference type="ARBA" id="ARBA00022603"/>
    </source>
</evidence>
<dbReference type="AlphaFoldDB" id="A0A926ECT9"/>
<dbReference type="NCBIfam" id="TIGR00312">
    <property type="entry name" value="cbiD"/>
    <property type="match status" value="1"/>
</dbReference>
<organism evidence="6 7">
    <name type="scientific">Zhenhengia yiwuensis</name>
    <dbReference type="NCBI Taxonomy" id="2763666"/>
    <lineage>
        <taxon>Bacteria</taxon>
        <taxon>Bacillati</taxon>
        <taxon>Bacillota</taxon>
        <taxon>Clostridia</taxon>
        <taxon>Lachnospirales</taxon>
        <taxon>Lachnospiraceae</taxon>
        <taxon>Zhenhengia</taxon>
    </lineage>
</organism>
<keyword evidence="3 5" id="KW-0808">Transferase</keyword>
<keyword evidence="1 5" id="KW-0169">Cobalamin biosynthesis</keyword>
<evidence type="ECO:0000256" key="5">
    <source>
        <dbReference type="HAMAP-Rule" id="MF_00787"/>
    </source>
</evidence>